<dbReference type="InterPro" id="IPR050194">
    <property type="entry name" value="Glycosyltransferase_grp1"/>
</dbReference>
<evidence type="ECO:0000259" key="3">
    <source>
        <dbReference type="Pfam" id="PF13579"/>
    </source>
</evidence>
<dbReference type="EC" id="2.4.-.-" evidence="4"/>
<keyword evidence="5" id="KW-1185">Reference proteome</keyword>
<dbReference type="InterPro" id="IPR028098">
    <property type="entry name" value="Glyco_trans_4-like_N"/>
</dbReference>
<gene>
    <name evidence="4" type="ORF">K1Y72_31315</name>
</gene>
<dbReference type="PANTHER" id="PTHR45947:SF3">
    <property type="entry name" value="SULFOQUINOVOSYL TRANSFERASE SQD2"/>
    <property type="match status" value="1"/>
</dbReference>
<sequence length="370" mass="37076">MAVYVAQAAAEQAGRGWRVAVACPPEGELVARLAAAGVPHLPWRAGRSPGPGTLAEARRLRGLVAAFDPDVVHLHSAKAGLAGRLPGVAGDRRVVFQPHGWSWLAGSGPLGPVSLAWERYAAHRADAVVCVGAGELEQGRAAGVRGAFHMIRNGVDRDRFRPAGAEGRAAARAALGVPPSARLAVCIGRLTRQKGQDVLLAAWPLVRERRPDAELVLVGDGDAADQLRGQAGPGVLLVPAVADPRPWLAAADVVVMPSRWEGLPLAALEALAVGRSLVASDVPGLAEVVAPGRGALVPAEDAAALAAAVAERLSAPGLADAEGAAGAAAAAGFDMADTFASLAGLVAGLAGTPAASLGAGSGPLAAETSG</sequence>
<proteinExistence type="predicted"/>
<dbReference type="Gene3D" id="3.40.50.2000">
    <property type="entry name" value="Glycogen Phosphorylase B"/>
    <property type="match status" value="2"/>
</dbReference>
<dbReference type="PANTHER" id="PTHR45947">
    <property type="entry name" value="SULFOQUINOVOSYL TRANSFERASE SQD2"/>
    <property type="match status" value="1"/>
</dbReference>
<dbReference type="Pfam" id="PF13692">
    <property type="entry name" value="Glyco_trans_1_4"/>
    <property type="match status" value="1"/>
</dbReference>
<dbReference type="SUPFAM" id="SSF53756">
    <property type="entry name" value="UDP-Glycosyltransferase/glycogen phosphorylase"/>
    <property type="match status" value="1"/>
</dbReference>
<dbReference type="EMBL" id="JAIBOA010000028">
    <property type="protein sequence ID" value="MBW8486895.1"/>
    <property type="molecule type" value="Genomic_DNA"/>
</dbReference>
<dbReference type="RefSeq" id="WP_220170137.1">
    <property type="nucleotide sequence ID" value="NZ_JAIBOA010000028.1"/>
</dbReference>
<evidence type="ECO:0000256" key="2">
    <source>
        <dbReference type="ARBA" id="ARBA00022679"/>
    </source>
</evidence>
<keyword evidence="1 4" id="KW-0328">Glycosyltransferase</keyword>
<feature type="domain" description="Glycosyltransferase subfamily 4-like N-terminal" evidence="3">
    <location>
        <begin position="1"/>
        <end position="154"/>
    </location>
</feature>
<evidence type="ECO:0000256" key="1">
    <source>
        <dbReference type="ARBA" id="ARBA00022676"/>
    </source>
</evidence>
<keyword evidence="2 4" id="KW-0808">Transferase</keyword>
<organism evidence="4 5">
    <name type="scientific">Actinomadura parmotrematis</name>
    <dbReference type="NCBI Taxonomy" id="2864039"/>
    <lineage>
        <taxon>Bacteria</taxon>
        <taxon>Bacillati</taxon>
        <taxon>Actinomycetota</taxon>
        <taxon>Actinomycetes</taxon>
        <taxon>Streptosporangiales</taxon>
        <taxon>Thermomonosporaceae</taxon>
        <taxon>Actinomadura</taxon>
    </lineage>
</organism>
<dbReference type="Proteomes" id="UP000774570">
    <property type="component" value="Unassembled WGS sequence"/>
</dbReference>
<evidence type="ECO:0000313" key="5">
    <source>
        <dbReference type="Proteomes" id="UP000774570"/>
    </source>
</evidence>
<reference evidence="4 5" key="1">
    <citation type="submission" date="2021-07" db="EMBL/GenBank/DDBJ databases">
        <title>Actinomadura sp. PM05-2 isolated from lichen.</title>
        <authorList>
            <person name="Somphong A."/>
            <person name="Phongsopitanun W."/>
            <person name="Tanasupawat S."/>
            <person name="Peongsungnone V."/>
        </authorList>
    </citation>
    <scope>NUCLEOTIDE SEQUENCE [LARGE SCALE GENOMIC DNA]</scope>
    <source>
        <strain evidence="4 5">PM05-2</strain>
    </source>
</reference>
<comment type="caution">
    <text evidence="4">The sequence shown here is derived from an EMBL/GenBank/DDBJ whole genome shotgun (WGS) entry which is preliminary data.</text>
</comment>
<protein>
    <submittedName>
        <fullName evidence="4">Glycosyltransferase</fullName>
        <ecNumber evidence="4">2.4.-.-</ecNumber>
    </submittedName>
</protein>
<dbReference type="Pfam" id="PF13579">
    <property type="entry name" value="Glyco_trans_4_4"/>
    <property type="match status" value="1"/>
</dbReference>
<name>A0ABS7G3G9_9ACTN</name>
<dbReference type="GO" id="GO:0016757">
    <property type="term" value="F:glycosyltransferase activity"/>
    <property type="evidence" value="ECO:0007669"/>
    <property type="project" value="UniProtKB-KW"/>
</dbReference>
<evidence type="ECO:0000313" key="4">
    <source>
        <dbReference type="EMBL" id="MBW8486895.1"/>
    </source>
</evidence>
<accession>A0ABS7G3G9</accession>